<accession>A0A1W2EN39</accession>
<evidence type="ECO:0000313" key="3">
    <source>
        <dbReference type="EMBL" id="SMD11084.1"/>
    </source>
</evidence>
<keyword evidence="1" id="KW-0812">Transmembrane</keyword>
<dbReference type="AlphaFoldDB" id="A0A1W2EN39"/>
<feature type="transmembrane region" description="Helical" evidence="1">
    <location>
        <begin position="39"/>
        <end position="59"/>
    </location>
</feature>
<keyword evidence="2" id="KW-0732">Signal</keyword>
<keyword evidence="4" id="KW-1185">Reference proteome</keyword>
<keyword evidence="1" id="KW-0472">Membrane</keyword>
<dbReference type="EMBL" id="FWYD01000034">
    <property type="protein sequence ID" value="SMD11084.1"/>
    <property type="molecule type" value="Genomic_DNA"/>
</dbReference>
<protein>
    <recommendedName>
        <fullName evidence="5">Ferrochelatase</fullName>
    </recommendedName>
</protein>
<dbReference type="Proteomes" id="UP000192330">
    <property type="component" value="Unassembled WGS sequence"/>
</dbReference>
<sequence>MKKFSMIVAVAAVAVSTAAPLAAEPAAVDSDPFVATQGLSAVPALGIVAGVAAIVVIAASSSGT</sequence>
<gene>
    <name evidence="3" type="ORF">SAMN06295998_13415</name>
</gene>
<keyword evidence="1" id="KW-1133">Transmembrane helix</keyword>
<feature type="signal peptide" evidence="2">
    <location>
        <begin position="1"/>
        <end position="22"/>
    </location>
</feature>
<name>A0A1W2EN39_9RHOB</name>
<proteinExistence type="predicted"/>
<reference evidence="3 4" key="1">
    <citation type="submission" date="2017-04" db="EMBL/GenBank/DDBJ databases">
        <authorList>
            <person name="Afonso C.L."/>
            <person name="Miller P.J."/>
            <person name="Scott M.A."/>
            <person name="Spackman E."/>
            <person name="Goraichik I."/>
            <person name="Dimitrov K.M."/>
            <person name="Suarez D.L."/>
            <person name="Swayne D.E."/>
        </authorList>
    </citation>
    <scope>NUCLEOTIDE SEQUENCE [LARGE SCALE GENOMIC DNA]</scope>
    <source>
        <strain evidence="3 4">CGMCC 1.12644</strain>
    </source>
</reference>
<feature type="chain" id="PRO_5013162152" description="Ferrochelatase" evidence="2">
    <location>
        <begin position="23"/>
        <end position="64"/>
    </location>
</feature>
<evidence type="ECO:0000313" key="4">
    <source>
        <dbReference type="Proteomes" id="UP000192330"/>
    </source>
</evidence>
<evidence type="ECO:0000256" key="1">
    <source>
        <dbReference type="SAM" id="Phobius"/>
    </source>
</evidence>
<evidence type="ECO:0008006" key="5">
    <source>
        <dbReference type="Google" id="ProtNLM"/>
    </source>
</evidence>
<evidence type="ECO:0000256" key="2">
    <source>
        <dbReference type="SAM" id="SignalP"/>
    </source>
</evidence>
<organism evidence="3 4">
    <name type="scientific">Primorskyibacter flagellatus</name>
    <dbReference type="NCBI Taxonomy" id="1387277"/>
    <lineage>
        <taxon>Bacteria</taxon>
        <taxon>Pseudomonadati</taxon>
        <taxon>Pseudomonadota</taxon>
        <taxon>Alphaproteobacteria</taxon>
        <taxon>Rhodobacterales</taxon>
        <taxon>Roseobacteraceae</taxon>
        <taxon>Primorskyibacter</taxon>
    </lineage>
</organism>